<organism evidence="12 13">
    <name type="scientific">Thiomicrospira cyclica (strain DSM 14477 / JCM 11371 / ALM1)</name>
    <name type="common">Thioalkalimicrobium cyclicum</name>
    <dbReference type="NCBI Taxonomy" id="717773"/>
    <lineage>
        <taxon>Bacteria</taxon>
        <taxon>Pseudomonadati</taxon>
        <taxon>Pseudomonadota</taxon>
        <taxon>Gammaproteobacteria</taxon>
        <taxon>Thiotrichales</taxon>
        <taxon>Piscirickettsiaceae</taxon>
        <taxon>Thiomicrospira</taxon>
    </lineage>
</organism>
<dbReference type="Pfam" id="PF02416">
    <property type="entry name" value="TatA_B_E"/>
    <property type="match status" value="1"/>
</dbReference>
<evidence type="ECO:0000256" key="1">
    <source>
        <dbReference type="ARBA" id="ARBA00004167"/>
    </source>
</evidence>
<dbReference type="AlphaFoldDB" id="F6DAW8"/>
<reference evidence="12 13" key="1">
    <citation type="submission" date="2011-05" db="EMBL/GenBank/DDBJ databases">
        <title>Complete sequence of Thioalkalimicrobium cyclicum ALM1.</title>
        <authorList>
            <consortium name="US DOE Joint Genome Institute"/>
            <person name="Lucas S."/>
            <person name="Han J."/>
            <person name="Lapidus A."/>
            <person name="Cheng J.-F."/>
            <person name="Goodwin L."/>
            <person name="Pitluck S."/>
            <person name="Peters L."/>
            <person name="Mikhailova N."/>
            <person name="Davenport K."/>
            <person name="Han C."/>
            <person name="Tapia R."/>
            <person name="Land M."/>
            <person name="Hauser L."/>
            <person name="Kyrpides N."/>
            <person name="Ivanova N."/>
            <person name="Pagani I."/>
            <person name="Kappler U."/>
            <person name="Woyke T."/>
        </authorList>
    </citation>
    <scope>NUCLEOTIDE SEQUENCE [LARGE SCALE GENOMIC DNA]</scope>
    <source>
        <strain evidence="13">DSM 14477 / JCM 11371 / ALM1</strain>
    </source>
</reference>
<sequence>MFDMGILEIAVILVITLLVVGPERMPEVARKAGQMVAKARNFINSVKDDSNLRDTVRELQQAVDLKEEKKNIEHIRKDLMTGFDDIKDQVNFDELQRPFDSKSVAGPPSDAQREQASKQLESTNDVPTESSPPESAETTASTLRQDKTARE</sequence>
<comment type="function">
    <text evidence="9">Part of the twin-arginine translocation (Tat) system that transports large folded proteins containing a characteristic twin-arginine motif in their signal peptide across membranes. Together with TatC, TatB is part of a receptor directly interacting with Tat signal peptides. TatB may form an oligomeric binding site that transiently accommodates folded Tat precursor proteins before their translocation.</text>
</comment>
<dbReference type="GO" id="GO:0043953">
    <property type="term" value="P:protein transport by the Tat complex"/>
    <property type="evidence" value="ECO:0007669"/>
    <property type="project" value="UniProtKB-UniRule"/>
</dbReference>
<keyword evidence="2 9" id="KW-0813">Transport</keyword>
<keyword evidence="7 9" id="KW-0811">Translocation</keyword>
<dbReference type="KEGG" id="tcy:Thicy_1543"/>
<evidence type="ECO:0000256" key="9">
    <source>
        <dbReference type="HAMAP-Rule" id="MF_00237"/>
    </source>
</evidence>
<evidence type="ECO:0000256" key="10">
    <source>
        <dbReference type="SAM" id="MobiDB-lite"/>
    </source>
</evidence>
<dbReference type="HAMAP" id="MF_00237">
    <property type="entry name" value="TatB"/>
    <property type="match status" value="1"/>
</dbReference>
<dbReference type="STRING" id="717773.Thicy_1543"/>
<dbReference type="eggNOG" id="COG1826">
    <property type="taxonomic scope" value="Bacteria"/>
</dbReference>
<feature type="region of interest" description="Disordered" evidence="10">
    <location>
        <begin position="97"/>
        <end position="151"/>
    </location>
</feature>
<dbReference type="Gene3D" id="1.20.5.3310">
    <property type="match status" value="1"/>
</dbReference>
<evidence type="ECO:0000256" key="5">
    <source>
        <dbReference type="ARBA" id="ARBA00022927"/>
    </source>
</evidence>
<keyword evidence="3 9" id="KW-1003">Cell membrane</keyword>
<keyword evidence="13" id="KW-1185">Reference proteome</keyword>
<keyword evidence="9" id="KW-0997">Cell inner membrane</keyword>
<feature type="transmembrane region" description="Helical" evidence="11">
    <location>
        <begin position="6"/>
        <end position="22"/>
    </location>
</feature>
<evidence type="ECO:0000256" key="7">
    <source>
        <dbReference type="ARBA" id="ARBA00023010"/>
    </source>
</evidence>
<dbReference type="PRINTS" id="PR01506">
    <property type="entry name" value="TATBPROTEIN"/>
</dbReference>
<evidence type="ECO:0000256" key="11">
    <source>
        <dbReference type="SAM" id="Phobius"/>
    </source>
</evidence>
<evidence type="ECO:0000256" key="4">
    <source>
        <dbReference type="ARBA" id="ARBA00022692"/>
    </source>
</evidence>
<dbReference type="GO" id="GO:0008320">
    <property type="term" value="F:protein transmembrane transporter activity"/>
    <property type="evidence" value="ECO:0007669"/>
    <property type="project" value="UniProtKB-UniRule"/>
</dbReference>
<accession>F6DAW8</accession>
<name>F6DAW8_THICA</name>
<dbReference type="InterPro" id="IPR003369">
    <property type="entry name" value="TatA/B/E"/>
</dbReference>
<keyword evidence="6 9" id="KW-1133">Transmembrane helix</keyword>
<evidence type="ECO:0000313" key="13">
    <source>
        <dbReference type="Proteomes" id="UP000009232"/>
    </source>
</evidence>
<dbReference type="HOGENOM" id="CLU_086034_1_1_6"/>
<dbReference type="PANTHER" id="PTHR33162">
    <property type="entry name" value="SEC-INDEPENDENT PROTEIN TRANSLOCASE PROTEIN TATA, CHLOROPLASTIC"/>
    <property type="match status" value="1"/>
</dbReference>
<keyword evidence="8 9" id="KW-0472">Membrane</keyword>
<dbReference type="EMBL" id="CP002776">
    <property type="protein sequence ID" value="AEG32301.1"/>
    <property type="molecule type" value="Genomic_DNA"/>
</dbReference>
<evidence type="ECO:0000256" key="3">
    <source>
        <dbReference type="ARBA" id="ARBA00022475"/>
    </source>
</evidence>
<proteinExistence type="inferred from homology"/>
<dbReference type="GO" id="GO:0033281">
    <property type="term" value="C:TAT protein transport complex"/>
    <property type="evidence" value="ECO:0007669"/>
    <property type="project" value="UniProtKB-UniRule"/>
</dbReference>
<dbReference type="PANTHER" id="PTHR33162:SF1">
    <property type="entry name" value="SEC-INDEPENDENT PROTEIN TRANSLOCASE PROTEIN TATA, CHLOROPLASTIC"/>
    <property type="match status" value="1"/>
</dbReference>
<evidence type="ECO:0000256" key="2">
    <source>
        <dbReference type="ARBA" id="ARBA00022448"/>
    </source>
</evidence>
<dbReference type="InterPro" id="IPR018448">
    <property type="entry name" value="TatB"/>
</dbReference>
<comment type="similarity">
    <text evidence="9">Belongs to the TatB family.</text>
</comment>
<gene>
    <name evidence="9" type="primary">tatB</name>
    <name evidence="12" type="ordered locus">Thicy_1543</name>
</gene>
<keyword evidence="5 9" id="KW-0653">Protein transport</keyword>
<dbReference type="OrthoDB" id="9816005at2"/>
<feature type="compositionally biased region" description="Polar residues" evidence="10">
    <location>
        <begin position="117"/>
        <end position="143"/>
    </location>
</feature>
<comment type="subunit">
    <text evidence="9">The Tat system comprises two distinct complexes: a TatABC complex, containing multiple copies of TatA, TatB and TatC subunits, and a separate TatA complex, containing only TatA subunits. Substrates initially bind to the TatABC complex, which probably triggers association of the separate TatA complex to form the active translocon.</text>
</comment>
<dbReference type="RefSeq" id="WP_013836076.1">
    <property type="nucleotide sequence ID" value="NC_015581.1"/>
</dbReference>
<protein>
    <recommendedName>
        <fullName evidence="9">Sec-independent protein translocase protein TatB</fullName>
    </recommendedName>
</protein>
<evidence type="ECO:0000313" key="12">
    <source>
        <dbReference type="EMBL" id="AEG32301.1"/>
    </source>
</evidence>
<dbReference type="Proteomes" id="UP000009232">
    <property type="component" value="Chromosome"/>
</dbReference>
<evidence type="ECO:0000256" key="6">
    <source>
        <dbReference type="ARBA" id="ARBA00022989"/>
    </source>
</evidence>
<evidence type="ECO:0000256" key="8">
    <source>
        <dbReference type="ARBA" id="ARBA00023136"/>
    </source>
</evidence>
<comment type="subcellular location">
    <subcellularLocation>
        <location evidence="9">Cell inner membrane</location>
        <topology evidence="9">Single-pass membrane protein</topology>
    </subcellularLocation>
    <subcellularLocation>
        <location evidence="1">Membrane</location>
        <topology evidence="1">Single-pass membrane protein</topology>
    </subcellularLocation>
</comment>
<keyword evidence="4 9" id="KW-0812">Transmembrane</keyword>